<dbReference type="EMBL" id="UINC01096475">
    <property type="protein sequence ID" value="SVC53388.1"/>
    <property type="molecule type" value="Genomic_DNA"/>
</dbReference>
<gene>
    <name evidence="2" type="ORF">METZ01_LOCUS306242</name>
</gene>
<reference evidence="2" key="1">
    <citation type="submission" date="2018-05" db="EMBL/GenBank/DDBJ databases">
        <authorList>
            <person name="Lanie J.A."/>
            <person name="Ng W.-L."/>
            <person name="Kazmierczak K.M."/>
            <person name="Andrzejewski T.M."/>
            <person name="Davidsen T.M."/>
            <person name="Wayne K.J."/>
            <person name="Tettelin H."/>
            <person name="Glass J.I."/>
            <person name="Rusch D."/>
            <person name="Podicherti R."/>
            <person name="Tsui H.-C.T."/>
            <person name="Winkler M.E."/>
        </authorList>
    </citation>
    <scope>NUCLEOTIDE SEQUENCE</scope>
</reference>
<evidence type="ECO:0000256" key="1">
    <source>
        <dbReference type="SAM" id="MobiDB-lite"/>
    </source>
</evidence>
<sequence>MFATSLLVAQGEHPTKTKKAEHPTTTPTTTFTPQIVQGERITLQNLAKAIEGFVEADIILR</sequence>
<organism evidence="2">
    <name type="scientific">marine metagenome</name>
    <dbReference type="NCBI Taxonomy" id="408172"/>
    <lineage>
        <taxon>unclassified sequences</taxon>
        <taxon>metagenomes</taxon>
        <taxon>ecological metagenomes</taxon>
    </lineage>
</organism>
<dbReference type="AlphaFoldDB" id="A0A382MYJ4"/>
<name>A0A382MYJ4_9ZZZZ</name>
<proteinExistence type="predicted"/>
<protein>
    <submittedName>
        <fullName evidence="2">Uncharacterized protein</fullName>
    </submittedName>
</protein>
<evidence type="ECO:0000313" key="2">
    <source>
        <dbReference type="EMBL" id="SVC53388.1"/>
    </source>
</evidence>
<feature type="non-terminal residue" evidence="2">
    <location>
        <position position="61"/>
    </location>
</feature>
<feature type="compositionally biased region" description="Basic and acidic residues" evidence="1">
    <location>
        <begin position="13"/>
        <end position="22"/>
    </location>
</feature>
<feature type="region of interest" description="Disordered" evidence="1">
    <location>
        <begin position="1"/>
        <end position="31"/>
    </location>
</feature>
<accession>A0A382MYJ4</accession>